<gene>
    <name evidence="8 13" type="primary">hemA</name>
    <name evidence="13" type="ORF">LIP50_11505</name>
</gene>
<feature type="active site" description="Nucleophile" evidence="8">
    <location>
        <position position="49"/>
    </location>
</feature>
<dbReference type="Gene3D" id="3.40.50.720">
    <property type="entry name" value="NAD(P)-binding Rossmann-like Domain"/>
    <property type="match status" value="1"/>
</dbReference>
<dbReference type="PANTHER" id="PTHR43013">
    <property type="entry name" value="GLUTAMYL-TRNA REDUCTASE"/>
    <property type="match status" value="1"/>
</dbReference>
<feature type="binding site" evidence="8">
    <location>
        <begin position="48"/>
        <end position="51"/>
    </location>
    <ligand>
        <name>substrate</name>
    </ligand>
</feature>
<comment type="domain">
    <text evidence="8">Possesses an unusual extended V-shaped dimeric structure with each monomer consisting of three distinct domains arranged along a curved 'spinal' alpha-helix. The N-terminal catalytic domain specifically recognizes the glutamate moiety of the substrate. The second domain is the NADPH-binding domain, and the third C-terminal domain is responsible for dimerization.</text>
</comment>
<evidence type="ECO:0000256" key="1">
    <source>
        <dbReference type="ARBA" id="ARBA00005059"/>
    </source>
</evidence>
<feature type="domain" description="Tetrapyrrole biosynthesis glutamyl-tRNA reductase dimerisation" evidence="10">
    <location>
        <begin position="315"/>
        <end position="412"/>
    </location>
</feature>
<dbReference type="PROSITE" id="PS00747">
    <property type="entry name" value="GLUTR"/>
    <property type="match status" value="1"/>
</dbReference>
<feature type="binding site" evidence="8">
    <location>
        <begin position="111"/>
        <end position="113"/>
    </location>
    <ligand>
        <name>substrate</name>
    </ligand>
</feature>
<evidence type="ECO:0000259" key="11">
    <source>
        <dbReference type="Pfam" id="PF01488"/>
    </source>
</evidence>
<dbReference type="InterPro" id="IPR015895">
    <property type="entry name" value="4pyrrol_synth_GluRdtase_N"/>
</dbReference>
<name>A0ABS8CZF7_9FIRM</name>
<dbReference type="InterPro" id="IPR006151">
    <property type="entry name" value="Shikm_DH/Glu-tRNA_Rdtase"/>
</dbReference>
<organism evidence="13 14">
    <name type="scientific">Intestinibacter bartlettii</name>
    <dbReference type="NCBI Taxonomy" id="261299"/>
    <lineage>
        <taxon>Bacteria</taxon>
        <taxon>Bacillati</taxon>
        <taxon>Bacillota</taxon>
        <taxon>Clostridia</taxon>
        <taxon>Peptostreptococcales</taxon>
        <taxon>Peptostreptococcaceae</taxon>
        <taxon>Intestinibacter</taxon>
    </lineage>
</organism>
<evidence type="ECO:0000256" key="4">
    <source>
        <dbReference type="ARBA" id="ARBA00022857"/>
    </source>
</evidence>
<dbReference type="SUPFAM" id="SSF51735">
    <property type="entry name" value="NAD(P)-binding Rossmann-fold domains"/>
    <property type="match status" value="1"/>
</dbReference>
<dbReference type="PIRSF" id="PIRSF000445">
    <property type="entry name" value="4pyrrol_synth_GluRdtase"/>
    <property type="match status" value="1"/>
</dbReference>
<dbReference type="InterPro" id="IPR015896">
    <property type="entry name" value="4pyrrol_synth_GluRdtase_dimer"/>
</dbReference>
<evidence type="ECO:0000256" key="2">
    <source>
        <dbReference type="ARBA" id="ARBA00005916"/>
    </source>
</evidence>
<keyword evidence="4 8" id="KW-0521">NADP</keyword>
<keyword evidence="6 8" id="KW-0627">Porphyrin biosynthesis</keyword>
<evidence type="ECO:0000256" key="5">
    <source>
        <dbReference type="ARBA" id="ARBA00023002"/>
    </source>
</evidence>
<dbReference type="EC" id="1.2.1.70" evidence="3 8"/>
<evidence type="ECO:0000259" key="12">
    <source>
        <dbReference type="Pfam" id="PF05201"/>
    </source>
</evidence>
<feature type="domain" description="Quinate/shikimate 5-dehydrogenase/glutamyl-tRNA reductase" evidence="11">
    <location>
        <begin position="169"/>
        <end position="301"/>
    </location>
</feature>
<evidence type="ECO:0000259" key="10">
    <source>
        <dbReference type="Pfam" id="PF00745"/>
    </source>
</evidence>
<dbReference type="Pfam" id="PF01488">
    <property type="entry name" value="Shikimate_DH"/>
    <property type="match status" value="1"/>
</dbReference>
<evidence type="ECO:0000256" key="8">
    <source>
        <dbReference type="HAMAP-Rule" id="MF_00087"/>
    </source>
</evidence>
<evidence type="ECO:0000256" key="6">
    <source>
        <dbReference type="ARBA" id="ARBA00023244"/>
    </source>
</evidence>
<comment type="caution">
    <text evidence="13">The sequence shown here is derived from an EMBL/GenBank/DDBJ whole genome shotgun (WGS) entry which is preliminary data.</text>
</comment>
<evidence type="ECO:0000256" key="9">
    <source>
        <dbReference type="RuleBase" id="RU000584"/>
    </source>
</evidence>
<dbReference type="InterPro" id="IPR000343">
    <property type="entry name" value="4pyrrol_synth_GluRdtase"/>
</dbReference>
<evidence type="ECO:0000256" key="7">
    <source>
        <dbReference type="ARBA" id="ARBA00047464"/>
    </source>
</evidence>
<dbReference type="SUPFAM" id="SSF69075">
    <property type="entry name" value="Glutamyl tRNA-reductase dimerization domain"/>
    <property type="match status" value="1"/>
</dbReference>
<dbReference type="PANTHER" id="PTHR43013:SF1">
    <property type="entry name" value="GLUTAMYL-TRNA REDUCTASE"/>
    <property type="match status" value="1"/>
</dbReference>
<dbReference type="Pfam" id="PF05201">
    <property type="entry name" value="GlutR_N"/>
    <property type="match status" value="1"/>
</dbReference>
<dbReference type="InterPro" id="IPR036291">
    <property type="entry name" value="NAD(P)-bd_dom_sf"/>
</dbReference>
<dbReference type="RefSeq" id="WP_226915114.1">
    <property type="nucleotide sequence ID" value="NZ_BAABXU010000001.1"/>
</dbReference>
<dbReference type="Pfam" id="PF00745">
    <property type="entry name" value="GlutR_dimer"/>
    <property type="match status" value="1"/>
</dbReference>
<comment type="subunit">
    <text evidence="8">Homodimer.</text>
</comment>
<comment type="miscellaneous">
    <text evidence="8">During catalysis, the active site Cys acts as a nucleophile attacking the alpha-carbonyl group of tRNA-bound glutamate with the formation of a thioester intermediate between enzyme and glutamate, and the concomitant release of tRNA(Glu). The thioester intermediate is finally reduced by direct hydride transfer from NADPH, to form the product GSA.</text>
</comment>
<keyword evidence="14" id="KW-1185">Reference proteome</keyword>
<evidence type="ECO:0000313" key="13">
    <source>
        <dbReference type="EMBL" id="MCB5446831.1"/>
    </source>
</evidence>
<accession>A0ABS8CZF7</accession>
<keyword evidence="5 8" id="KW-0560">Oxidoreductase</keyword>
<protein>
    <recommendedName>
        <fullName evidence="3 8">Glutamyl-tRNA reductase</fullName>
        <shortName evidence="8">GluTR</shortName>
        <ecNumber evidence="3 8">1.2.1.70</ecNumber>
    </recommendedName>
</protein>
<dbReference type="CDD" id="cd05213">
    <property type="entry name" value="NAD_bind_Glutamyl_tRNA_reduct"/>
    <property type="match status" value="1"/>
</dbReference>
<comment type="similarity">
    <text evidence="2 8 9">Belongs to the glutamyl-tRNA reductase family.</text>
</comment>
<dbReference type="GO" id="GO:0008883">
    <property type="term" value="F:glutamyl-tRNA reductase activity"/>
    <property type="evidence" value="ECO:0007669"/>
    <property type="project" value="UniProtKB-EC"/>
</dbReference>
<comment type="function">
    <text evidence="8">Catalyzes the NADPH-dependent reduction of glutamyl-tRNA(Glu) to glutamate 1-semialdehyde (GSA).</text>
</comment>
<proteinExistence type="inferred from homology"/>
<dbReference type="Gene3D" id="3.30.460.30">
    <property type="entry name" value="Glutamyl-tRNA reductase, N-terminal domain"/>
    <property type="match status" value="1"/>
</dbReference>
<dbReference type="NCBIfam" id="TIGR01035">
    <property type="entry name" value="hemA"/>
    <property type="match status" value="1"/>
</dbReference>
<dbReference type="Proteomes" id="UP001299409">
    <property type="component" value="Unassembled WGS sequence"/>
</dbReference>
<feature type="binding site" evidence="8">
    <location>
        <position position="106"/>
    </location>
    <ligand>
        <name>substrate</name>
    </ligand>
</feature>
<reference evidence="13 14" key="1">
    <citation type="submission" date="2021-10" db="EMBL/GenBank/DDBJ databases">
        <title>Collection of gut derived symbiotic bacterial strains cultured from healthy donors.</title>
        <authorList>
            <person name="Lin H."/>
            <person name="Littmann E."/>
            <person name="Claire K."/>
            <person name="Pamer E."/>
        </authorList>
    </citation>
    <scope>NUCLEOTIDE SEQUENCE [LARGE SCALE GENOMIC DNA]</scope>
    <source>
        <strain evidence="13 14">MSK.17.68</strain>
    </source>
</reference>
<dbReference type="InterPro" id="IPR018214">
    <property type="entry name" value="GluRdtase_CS"/>
</dbReference>
<comment type="catalytic activity">
    <reaction evidence="7 8 9">
        <text>(S)-4-amino-5-oxopentanoate + tRNA(Glu) + NADP(+) = L-glutamyl-tRNA(Glu) + NADPH + H(+)</text>
        <dbReference type="Rhea" id="RHEA:12344"/>
        <dbReference type="Rhea" id="RHEA-COMP:9663"/>
        <dbReference type="Rhea" id="RHEA-COMP:9680"/>
        <dbReference type="ChEBI" id="CHEBI:15378"/>
        <dbReference type="ChEBI" id="CHEBI:57501"/>
        <dbReference type="ChEBI" id="CHEBI:57783"/>
        <dbReference type="ChEBI" id="CHEBI:58349"/>
        <dbReference type="ChEBI" id="CHEBI:78442"/>
        <dbReference type="ChEBI" id="CHEBI:78520"/>
        <dbReference type="EC" id="1.2.1.70"/>
    </reaction>
</comment>
<sequence>MNIGVVGVNHNLAPINVREAVSFTDTKKIEAINILLDSEIDEIVILSTCNRSEIYISGENIQQKVDEVANFYKDYFGVKDIEQYLFKKTTLEAIQHLFDVTAGLDSLVVGEDQILGQVKDAHEFCMKLGATKKVFNKLFRDAVTTSKEIKTITKISQQPLSISYIGVKLLKEKMGTLEGKNALIVGLGKMNLLTLNHLEEENVKNIYIANRNIEKTKEIENKFDNIIPIEYSDRHKIIQEKSIDIVISATSSPHLVIKYDDMPKLDKKIYIMDIALPRDIDTKLKELNYVELYDIDDLKEIHDKNDIKRNELAQKAQEIIKIKIDEFTEWLDLTFIDPTIQSLNSKCIEIKEDTLEYIFRKIDLNQREQKIIDKMLGSALKRVIREPIINLKQVKNKGQREEYIKVIEDLFEI</sequence>
<dbReference type="InterPro" id="IPR036343">
    <property type="entry name" value="GluRdtase_N_sf"/>
</dbReference>
<dbReference type="HAMAP" id="MF_00087">
    <property type="entry name" value="Glu_tRNA_reductase"/>
    <property type="match status" value="1"/>
</dbReference>
<feature type="binding site" evidence="8">
    <location>
        <begin position="186"/>
        <end position="191"/>
    </location>
    <ligand>
        <name>NADP(+)</name>
        <dbReference type="ChEBI" id="CHEBI:58349"/>
    </ligand>
</feature>
<feature type="domain" description="Glutamyl-tRNA reductase N-terminal" evidence="12">
    <location>
        <begin position="6"/>
        <end position="153"/>
    </location>
</feature>
<evidence type="ECO:0000313" key="14">
    <source>
        <dbReference type="Proteomes" id="UP001299409"/>
    </source>
</evidence>
<comment type="pathway">
    <text evidence="1 8 9">Porphyrin-containing compound metabolism; protoporphyrin-IX biosynthesis; 5-aminolevulinate from L-glutamyl-tRNA(Glu): step 1/2.</text>
</comment>
<feature type="site" description="Important for activity" evidence="8">
    <location>
        <position position="96"/>
    </location>
</feature>
<feature type="binding site" evidence="8">
    <location>
        <position position="117"/>
    </location>
    <ligand>
        <name>substrate</name>
    </ligand>
</feature>
<dbReference type="InterPro" id="IPR036453">
    <property type="entry name" value="GluRdtase_dimer_dom_sf"/>
</dbReference>
<dbReference type="EMBL" id="JAJBMB010000012">
    <property type="protein sequence ID" value="MCB5446831.1"/>
    <property type="molecule type" value="Genomic_DNA"/>
</dbReference>
<dbReference type="SUPFAM" id="SSF69742">
    <property type="entry name" value="Glutamyl tRNA-reductase catalytic, N-terminal domain"/>
    <property type="match status" value="1"/>
</dbReference>
<evidence type="ECO:0000256" key="3">
    <source>
        <dbReference type="ARBA" id="ARBA00012970"/>
    </source>
</evidence>